<dbReference type="OrthoDB" id="364546at2759"/>
<dbReference type="OMA" id="NIYIKYM"/>
<feature type="region of interest" description="Disordered" evidence="1">
    <location>
        <begin position="986"/>
        <end position="1039"/>
    </location>
</feature>
<dbReference type="GeneID" id="39749319"/>
<accession>A0A1Y1JP04</accession>
<dbReference type="PANTHER" id="PTHR48209:SF3">
    <property type="entry name" value="SYNDECAN_NEUREXIN DOMAIN-CONTAINING PROTEIN"/>
    <property type="match status" value="1"/>
</dbReference>
<protein>
    <submittedName>
        <fullName evidence="2">Uncharacterized protein</fullName>
    </submittedName>
</protein>
<feature type="compositionally biased region" description="Basic and acidic residues" evidence="1">
    <location>
        <begin position="858"/>
        <end position="884"/>
    </location>
</feature>
<feature type="compositionally biased region" description="Basic and acidic residues" evidence="1">
    <location>
        <begin position="549"/>
        <end position="570"/>
    </location>
</feature>
<dbReference type="EMBL" id="BDQF01000013">
    <property type="protein sequence ID" value="GAW82582.1"/>
    <property type="molecule type" value="Genomic_DNA"/>
</dbReference>
<feature type="region of interest" description="Disordered" evidence="1">
    <location>
        <begin position="790"/>
        <end position="914"/>
    </location>
</feature>
<name>A0A1Y1JP04_PLAGO</name>
<organism evidence="2 3">
    <name type="scientific">Plasmodium gonderi</name>
    <dbReference type="NCBI Taxonomy" id="77519"/>
    <lineage>
        <taxon>Eukaryota</taxon>
        <taxon>Sar</taxon>
        <taxon>Alveolata</taxon>
        <taxon>Apicomplexa</taxon>
        <taxon>Aconoidasida</taxon>
        <taxon>Haemosporida</taxon>
        <taxon>Plasmodiidae</taxon>
        <taxon>Plasmodium</taxon>
        <taxon>Plasmodium (Plasmodium)</taxon>
    </lineage>
</organism>
<sequence length="1640" mass="193782">MSSGWNFKFNRKYGQRKKGEALNHINIFNNVDIQNFIEKNGKLRDGLNCGPAGRKALIRWIEYNYELKNEDENGYPLVSACKVWQRRQTFQDITLSGLVDFLKFLNIPKHITYRTLFDNYLFPKFVNKLNSIEKSQKCLIKLAKKMISMFEVREMQSLFSILLEKINVIPIGILKTLVDETPSAKYFYEITSIKVKRKIWALCPYKFYEEIEPIIEEIVLRMKINSRHDYTSTELINELIELIGEQEEKTFLYNLCVHIIRLKWVQVIINEKENFSSDFMEGNNNVTTCGDKEEVIKTYDKKPESKACSNNVLYERKEFDEDKQFKNEYNNLEDNFCYMNLNPTPCPNSFVINFGEKLKKLQTSFSRIMNKEENVKEEEHSYIDRTKLYVINLTEYSHNNTSFHYLKKKKFIKVQNDVMNDVKRMDISCNNCTHKGKEFFRKNMDFGKHIFSEKHCYSCEESKNDRKRSLSKISQEEKDVVKRIKVHFNSSNENKNFSNRYPSNDGKLQKEGKNDTSKDVLLNEKHNVDAYTNSFNKGSIEKNLPTITKTDKNNNNDMRSDKDCNGRENSESINNGIQVEKEKIYSDKHKCKTSYNQNVSKRSVLPFDGMFYSHIRLLLCLQYKEKYNVKDDEMMKIDKYFSIIEFINSVIKDGILNFSDQMKTQEIIKKIKNNFKIKNIEDLCEYSLLFNNVLLKLCIIEGICFYFYKNNLDTLSHKNYMNFWTSLFYFGIYNNFFSLIKYAIDKMEHKDKKKKSVQHFHLRGKALPGEDAADDHSYGDFTGVIHQIRHDESSNLSEEGRSEEGRSEEGRSEESRSEESRSEESRSEEDLSEEGRSEEGRSEEGRSEEDLSEEDLSEEGRSEEDLSEESRSEEDGSEEGRSEEDLSEEDGSEEDGSEELNLIGPSELTNEKRTGCHILERCNRSFECENNSSTNGDERYDEMHEYQGHLERYDESNVSDGELSVERRREEQEMVYERYRRCEYREVQEEEEEEEEGEDEYDEDGESDEYYEDTESDEIDGECDKREEEKHIQRYSHSKRNENGRALDLSNCNDSAYIVDTRGRNEKNDFKKHLFRKGNKHTPKEEHTSSATHTMNDETINKEYKLFFNDCKDSYLKIPLINILKYIVIPKNEEHNFLSFFDFFEEDKNVENIKSKKEKNSILLLSALLNIPQIDYIKIKNFFIIIDEFFYMEKKNLQILYPTVATMNEEGSNILEIINETRGTEENKKTDVSSELISNANIYSNYGSNAENVENNVNITTNSISCYTKLDANKNDAAIEMNNKGLSFQNKNEYSTNHEKDIKMDKWNEEQASISIDMGSSNNMSRVLRGKNMFECIGKKLVNKVKDMNNTISLNQFLLKNNITFICAYQRDMSSLEAGSNSNMDTDNTSNNVEIVKEKNESDAMNTVIQVYDKNPDLVDQWRGTTCSIKFFCEISNEIVRKLNNNKCISTINKHLPYILKICSRTFHFLREKKLINIYVKYMYLYEYLYHMILNRLLHISTMKSLPFLQNIILKELHFYFEHFKKRRVKNLWKFYFYAHTLIDINKTNIINKLFHNNAIEYFVKLFYSLSFYNPVFSVLFLKLIETPLFYKNIEDKKAEILQNIWIGTRERFFANNSEYKKYTTEYKIWIDSYNKFLEK</sequence>
<feature type="compositionally biased region" description="Basic and acidic residues" evidence="1">
    <location>
        <begin position="790"/>
        <end position="849"/>
    </location>
</feature>
<evidence type="ECO:0000313" key="2">
    <source>
        <dbReference type="EMBL" id="GAW82582.1"/>
    </source>
</evidence>
<comment type="caution">
    <text evidence="2">The sequence shown here is derived from an EMBL/GenBank/DDBJ whole genome shotgun (WGS) entry which is preliminary data.</text>
</comment>
<feature type="compositionally biased region" description="Basic and acidic residues" evidence="1">
    <location>
        <begin position="507"/>
        <end position="517"/>
    </location>
</feature>
<keyword evidence="3" id="KW-1185">Reference proteome</keyword>
<feature type="compositionally biased region" description="Acidic residues" evidence="1">
    <location>
        <begin position="885"/>
        <end position="898"/>
    </location>
</feature>
<dbReference type="Proteomes" id="UP000195521">
    <property type="component" value="Unassembled WGS sequence"/>
</dbReference>
<dbReference type="PANTHER" id="PTHR48209">
    <property type="entry name" value="AGL056WP"/>
    <property type="match status" value="1"/>
</dbReference>
<feature type="region of interest" description="Disordered" evidence="1">
    <location>
        <begin position="491"/>
        <end position="517"/>
    </location>
</feature>
<reference evidence="3" key="1">
    <citation type="submission" date="2017-04" db="EMBL/GenBank/DDBJ databases">
        <title>Plasmodium gonderi genome.</title>
        <authorList>
            <person name="Arisue N."/>
            <person name="Honma H."/>
            <person name="Kawai S."/>
            <person name="Tougan T."/>
            <person name="Tanabe K."/>
            <person name="Horii T."/>
        </authorList>
    </citation>
    <scope>NUCLEOTIDE SEQUENCE [LARGE SCALE GENOMIC DNA]</scope>
    <source>
        <strain evidence="3">ATCC 30045</strain>
    </source>
</reference>
<dbReference type="RefSeq" id="XP_028545171.1">
    <property type="nucleotide sequence ID" value="XM_028689370.1"/>
</dbReference>
<feature type="compositionally biased region" description="Basic and acidic residues" evidence="1">
    <location>
        <begin position="1022"/>
        <end position="1032"/>
    </location>
</feature>
<feature type="region of interest" description="Disordered" evidence="1">
    <location>
        <begin position="545"/>
        <end position="571"/>
    </location>
</feature>
<feature type="compositionally biased region" description="Acidic residues" evidence="1">
    <location>
        <begin position="988"/>
        <end position="1021"/>
    </location>
</feature>
<evidence type="ECO:0000313" key="3">
    <source>
        <dbReference type="Proteomes" id="UP000195521"/>
    </source>
</evidence>
<evidence type="ECO:0000256" key="1">
    <source>
        <dbReference type="SAM" id="MobiDB-lite"/>
    </source>
</evidence>
<gene>
    <name evidence="2" type="ORF">PGO_125800</name>
</gene>
<proteinExistence type="predicted"/>